<keyword evidence="2" id="KW-1185">Reference proteome</keyword>
<dbReference type="EMBL" id="VSWC01000053">
    <property type="protein sequence ID" value="KAA1100954.1"/>
    <property type="molecule type" value="Genomic_DNA"/>
</dbReference>
<proteinExistence type="predicted"/>
<organism evidence="1 2">
    <name type="scientific">Puccinia graminis f. sp. tritici</name>
    <dbReference type="NCBI Taxonomy" id="56615"/>
    <lineage>
        <taxon>Eukaryota</taxon>
        <taxon>Fungi</taxon>
        <taxon>Dikarya</taxon>
        <taxon>Basidiomycota</taxon>
        <taxon>Pucciniomycotina</taxon>
        <taxon>Pucciniomycetes</taxon>
        <taxon>Pucciniales</taxon>
        <taxon>Pucciniaceae</taxon>
        <taxon>Puccinia</taxon>
    </lineage>
</organism>
<protein>
    <submittedName>
        <fullName evidence="1">Uncharacterized protein</fullName>
    </submittedName>
</protein>
<comment type="caution">
    <text evidence="1">The sequence shown here is derived from an EMBL/GenBank/DDBJ whole genome shotgun (WGS) entry which is preliminary data.</text>
</comment>
<name>A0A5B0PJY9_PUCGR</name>
<accession>A0A5B0PJY9</accession>
<dbReference type="Proteomes" id="UP000324748">
    <property type="component" value="Unassembled WGS sequence"/>
</dbReference>
<sequence>MHRNLDVLQGGIIEKRYVMNWTMVPDRFVGPSVADLPQAGGRQSTRRQWDDRLRLASTGSKAPPTSFNWELDRFQCDNGDQRCVNRSVLECGGSLLGMGVISFVRGNDKTRRSRTTTRWEIKETRSSKLNENENQIDLDFMIDGGSCYILVPPICRANLPSLSGRPYHPHPDR</sequence>
<gene>
    <name evidence="1" type="ORF">PGT21_002617</name>
</gene>
<dbReference type="AlphaFoldDB" id="A0A5B0PJY9"/>
<evidence type="ECO:0000313" key="1">
    <source>
        <dbReference type="EMBL" id="KAA1100954.1"/>
    </source>
</evidence>
<reference evidence="1 2" key="1">
    <citation type="submission" date="2019-05" db="EMBL/GenBank/DDBJ databases">
        <title>Emergence of the Ug99 lineage of the wheat stem rust pathogen through somatic hybridization.</title>
        <authorList>
            <person name="Li F."/>
            <person name="Upadhyaya N.M."/>
            <person name="Sperschneider J."/>
            <person name="Matny O."/>
            <person name="Nguyen-Phuc H."/>
            <person name="Mago R."/>
            <person name="Raley C."/>
            <person name="Miller M.E."/>
            <person name="Silverstein K.A.T."/>
            <person name="Henningsen E."/>
            <person name="Hirsch C.D."/>
            <person name="Visser B."/>
            <person name="Pretorius Z.A."/>
            <person name="Steffenson B.J."/>
            <person name="Schwessinger B."/>
            <person name="Dodds P.N."/>
            <person name="Figueroa M."/>
        </authorList>
    </citation>
    <scope>NUCLEOTIDE SEQUENCE [LARGE SCALE GENOMIC DNA]</scope>
    <source>
        <strain evidence="1">21-0</strain>
    </source>
</reference>
<evidence type="ECO:0000313" key="2">
    <source>
        <dbReference type="Proteomes" id="UP000324748"/>
    </source>
</evidence>